<organism evidence="4 5">
    <name type="scientific">Paramixta manurensis</name>
    <dbReference type="NCBI Taxonomy" id="2740817"/>
    <lineage>
        <taxon>Bacteria</taxon>
        <taxon>Pseudomonadati</taxon>
        <taxon>Pseudomonadota</taxon>
        <taxon>Gammaproteobacteria</taxon>
        <taxon>Enterobacterales</taxon>
        <taxon>Erwiniaceae</taxon>
        <taxon>Paramixta</taxon>
    </lineage>
</organism>
<feature type="compositionally biased region" description="Basic and acidic residues" evidence="1">
    <location>
        <begin position="233"/>
        <end position="246"/>
    </location>
</feature>
<dbReference type="Pfam" id="PF25670">
    <property type="entry name" value="Phage_tail_C_2"/>
    <property type="match status" value="1"/>
</dbReference>
<dbReference type="AlphaFoldDB" id="A0A6M8UG66"/>
<dbReference type="EMBL" id="CP054212">
    <property type="protein sequence ID" value="QKJ87407.1"/>
    <property type="molecule type" value="Genomic_DNA"/>
</dbReference>
<feature type="compositionally biased region" description="Low complexity" evidence="1">
    <location>
        <begin position="280"/>
        <end position="294"/>
    </location>
</feature>
<feature type="compositionally biased region" description="Low complexity" evidence="1">
    <location>
        <begin position="328"/>
        <end position="340"/>
    </location>
</feature>
<feature type="domain" description="Lambda-like tail fibre protein N-terminal" evidence="2">
    <location>
        <begin position="1"/>
        <end position="134"/>
    </location>
</feature>
<gene>
    <name evidence="4" type="ORF">PMPD1_2465</name>
</gene>
<evidence type="ECO:0000259" key="2">
    <source>
        <dbReference type="Pfam" id="PF08400"/>
    </source>
</evidence>
<dbReference type="Gene3D" id="2.60.40.1120">
    <property type="entry name" value="Carboxypeptidase-like, regulatory domain"/>
    <property type="match status" value="1"/>
</dbReference>
<feature type="compositionally biased region" description="Low complexity" evidence="1">
    <location>
        <begin position="305"/>
        <end position="316"/>
    </location>
</feature>
<sequence length="735" mass="77372">MSVIISGVLVNPAGEPVPDAQITLTSLSNSLQVLRGFSSTVETDSDGHYSIELEEGDFSITIACDAGNLLYGSVTISDTTGPATLNELLKQQLMESEVTPDVIIYFRQIQQTVATDLATMQTLNSQAVQAGKDAEAARDAAQQYATDLSAAVTAAQGARDASATSAAASEASATAADKSRQDASASEAAAAQSESNAAESATTALNAAKNAAEDASQKAAQDTADKITASVKSDADRAESARDAAETVKGSVDDTATQVQQQYDEALAAAQGASASEASAAQNASDAAGSASAAKESEQTATQKANAAEDSATAAAESQSNALTSERNAATSETNAATSADRAEAAMSDKQDKSALLSAIAALQTAANQLIYLTGEDEVAAAVLSDFARTLLASEDDDAFRENLGLGESFVTLDTDQAIGGIKKFTYPPRVETQYPNFTLKSTGSNDNDVGNTAGIELSPDRSLYLWLRDSTFSNNNNQHIIGLLDLRQFNVDRVMTHQLNLNSSIRVGSPNMDFSSYASAPKGINFFGYSSASDSPGYAGPVLNYWANTQNYACQIATAYGGRQMAWRNYNGDNSTWGPWSFAWSTGNTTVDSNGFVKKASPIARLSNDPHDMPDDFFEGFTGAGCAVINEEATGVTAERIDTGIYRISGSLGLATEGWQIEVPQDVNGNRLCFVETQTEGDGTINIKVSTRRFDLNTAMVVAGEPMDIPEGRWIDFRLSMPEKQPPDGDKLDF</sequence>
<keyword evidence="5" id="KW-1185">Reference proteome</keyword>
<dbReference type="KEGG" id="pmak:PMPD1_2465"/>
<feature type="region of interest" description="Disordered" evidence="1">
    <location>
        <begin position="173"/>
        <end position="253"/>
    </location>
</feature>
<protein>
    <submittedName>
        <fullName evidence="4">Phage tail protein</fullName>
    </submittedName>
</protein>
<feature type="domain" description="Phage tail protein C-terminal" evidence="3">
    <location>
        <begin position="589"/>
        <end position="724"/>
    </location>
</feature>
<name>A0A6M8UG66_9GAMM</name>
<dbReference type="InterPro" id="IPR058008">
    <property type="entry name" value="Gp26_C"/>
</dbReference>
<dbReference type="Proteomes" id="UP000505325">
    <property type="component" value="Chromosome"/>
</dbReference>
<dbReference type="Pfam" id="PF08400">
    <property type="entry name" value="phage_tail_N"/>
    <property type="match status" value="1"/>
</dbReference>
<proteinExistence type="predicted"/>
<dbReference type="InterPro" id="IPR008969">
    <property type="entry name" value="CarboxyPept-like_regulatory"/>
</dbReference>
<accession>A0A6M8UG66</accession>
<evidence type="ECO:0000313" key="4">
    <source>
        <dbReference type="EMBL" id="QKJ87407.1"/>
    </source>
</evidence>
<dbReference type="CDD" id="cd19958">
    <property type="entry name" value="pyocin_knob"/>
    <property type="match status" value="1"/>
</dbReference>
<dbReference type="InterPro" id="IPR013609">
    <property type="entry name" value="Stf-like_N"/>
</dbReference>
<evidence type="ECO:0000313" key="5">
    <source>
        <dbReference type="Proteomes" id="UP000505325"/>
    </source>
</evidence>
<dbReference type="SUPFAM" id="SSF49464">
    <property type="entry name" value="Carboxypeptidase regulatory domain-like"/>
    <property type="match status" value="1"/>
</dbReference>
<feature type="region of interest" description="Disordered" evidence="1">
    <location>
        <begin position="280"/>
        <end position="346"/>
    </location>
</feature>
<dbReference type="RefSeq" id="WP_173634354.1">
    <property type="nucleotide sequence ID" value="NZ_CP054212.1"/>
</dbReference>
<evidence type="ECO:0000256" key="1">
    <source>
        <dbReference type="SAM" id="MobiDB-lite"/>
    </source>
</evidence>
<evidence type="ECO:0000259" key="3">
    <source>
        <dbReference type="Pfam" id="PF25670"/>
    </source>
</evidence>
<feature type="compositionally biased region" description="Polar residues" evidence="1">
    <location>
        <begin position="317"/>
        <end position="327"/>
    </location>
</feature>
<feature type="compositionally biased region" description="Low complexity" evidence="1">
    <location>
        <begin position="183"/>
        <end position="210"/>
    </location>
</feature>
<reference evidence="4 5" key="1">
    <citation type="submission" date="2020-06" db="EMBL/GenBank/DDBJ databases">
        <title>Genome sequence of Paramixta manurensis strain PD-1.</title>
        <authorList>
            <person name="Lee C.W."/>
            <person name="Kim J."/>
        </authorList>
    </citation>
    <scope>NUCLEOTIDE SEQUENCE [LARGE SCALE GENOMIC DNA]</scope>
    <source>
        <strain evidence="4 5">PD-1</strain>
    </source>
</reference>